<evidence type="ECO:0000256" key="3">
    <source>
        <dbReference type="ARBA" id="ARBA00022737"/>
    </source>
</evidence>
<dbReference type="EMBL" id="BAABGY010000006">
    <property type="protein sequence ID" value="GAA4325573.1"/>
    <property type="molecule type" value="Genomic_DNA"/>
</dbReference>
<proteinExistence type="inferred from homology"/>
<dbReference type="PROSITE" id="PS51762">
    <property type="entry name" value="GH16_2"/>
    <property type="match status" value="1"/>
</dbReference>
<evidence type="ECO:0000259" key="5">
    <source>
        <dbReference type="PROSITE" id="PS51762"/>
    </source>
</evidence>
<evidence type="ECO:0000313" key="6">
    <source>
        <dbReference type="EMBL" id="GAA4325573.1"/>
    </source>
</evidence>
<evidence type="ECO:0000256" key="2">
    <source>
        <dbReference type="ARBA" id="ARBA00022729"/>
    </source>
</evidence>
<dbReference type="SUPFAM" id="SSF49899">
    <property type="entry name" value="Concanavalin A-like lectins/glucanases"/>
    <property type="match status" value="1"/>
</dbReference>
<dbReference type="Pfam" id="PF03160">
    <property type="entry name" value="Calx-beta"/>
    <property type="match status" value="1"/>
</dbReference>
<dbReference type="InterPro" id="IPR000757">
    <property type="entry name" value="Beta-glucanase-like"/>
</dbReference>
<accession>A0ABP8GK82</accession>
<keyword evidence="4" id="KW-0106">Calcium</keyword>
<dbReference type="PROSITE" id="PS51257">
    <property type="entry name" value="PROKAR_LIPOPROTEIN"/>
    <property type="match status" value="1"/>
</dbReference>
<comment type="similarity">
    <text evidence="1">Belongs to the glycosyl hydrolase 16 family.</text>
</comment>
<dbReference type="PANTHER" id="PTHR10963:SF55">
    <property type="entry name" value="GLYCOSIDE HYDROLASE FAMILY 16 PROTEIN"/>
    <property type="match status" value="1"/>
</dbReference>
<gene>
    <name evidence="6" type="ORF">GCM10023184_13630</name>
</gene>
<dbReference type="InterPro" id="IPR013320">
    <property type="entry name" value="ConA-like_dom_sf"/>
</dbReference>
<keyword evidence="3" id="KW-0677">Repeat</keyword>
<dbReference type="InterPro" id="IPR050546">
    <property type="entry name" value="Glycosyl_Hydrlase_16"/>
</dbReference>
<dbReference type="SUPFAM" id="SSF141072">
    <property type="entry name" value="CalX-like"/>
    <property type="match status" value="1"/>
</dbReference>
<dbReference type="Gene3D" id="2.60.120.200">
    <property type="match status" value="1"/>
</dbReference>
<dbReference type="InterPro" id="IPR003644">
    <property type="entry name" value="Calx_beta"/>
</dbReference>
<evidence type="ECO:0000256" key="1">
    <source>
        <dbReference type="ARBA" id="ARBA00006865"/>
    </source>
</evidence>
<keyword evidence="2" id="KW-0732">Signal</keyword>
<dbReference type="CDD" id="cd08023">
    <property type="entry name" value="GH16_laminarinase_like"/>
    <property type="match status" value="1"/>
</dbReference>
<protein>
    <recommendedName>
        <fullName evidence="5">GH16 domain-containing protein</fullName>
    </recommendedName>
</protein>
<evidence type="ECO:0000256" key="4">
    <source>
        <dbReference type="ARBA" id="ARBA00022837"/>
    </source>
</evidence>
<dbReference type="InterPro" id="IPR038081">
    <property type="entry name" value="CalX-like_sf"/>
</dbReference>
<organism evidence="6 7">
    <name type="scientific">Flaviaesturariibacter amylovorans</name>
    <dbReference type="NCBI Taxonomy" id="1084520"/>
    <lineage>
        <taxon>Bacteria</taxon>
        <taxon>Pseudomonadati</taxon>
        <taxon>Bacteroidota</taxon>
        <taxon>Chitinophagia</taxon>
        <taxon>Chitinophagales</taxon>
        <taxon>Chitinophagaceae</taxon>
        <taxon>Flaviaestuariibacter</taxon>
    </lineage>
</organism>
<name>A0ABP8GK82_9BACT</name>
<reference evidence="7" key="1">
    <citation type="journal article" date="2019" name="Int. J. Syst. Evol. Microbiol.">
        <title>The Global Catalogue of Microorganisms (GCM) 10K type strain sequencing project: providing services to taxonomists for standard genome sequencing and annotation.</title>
        <authorList>
            <consortium name="The Broad Institute Genomics Platform"/>
            <consortium name="The Broad Institute Genome Sequencing Center for Infectious Disease"/>
            <person name="Wu L."/>
            <person name="Ma J."/>
        </authorList>
    </citation>
    <scope>NUCLEOTIDE SEQUENCE [LARGE SCALE GENOMIC DNA]</scope>
    <source>
        <strain evidence="7">JCM 17919</strain>
    </source>
</reference>
<dbReference type="Pfam" id="PF00722">
    <property type="entry name" value="Glyco_hydro_16"/>
    <property type="match status" value="1"/>
</dbReference>
<evidence type="ECO:0000313" key="7">
    <source>
        <dbReference type="Proteomes" id="UP001501725"/>
    </source>
</evidence>
<dbReference type="SMART" id="SM00237">
    <property type="entry name" value="Calx_beta"/>
    <property type="match status" value="1"/>
</dbReference>
<dbReference type="Gene3D" id="2.60.40.2030">
    <property type="match status" value="1"/>
</dbReference>
<sequence length="399" mass="43565">MKMTPFLLLLALAAGCKKGGNNGGGGNTPALPRISIEDLTQAEGNGGSNNFNFRVTLSEAASGPVTVYYTTNGGTGVATEDFTSVTNGSLTFAAGEREKLLAVPVVADDAREGDDVFTVTLSSPSGATLSRATATATIQNDDTRIPFTNAGYDAPTSYPGYSLVWSDDFNGPALNSTFWTNENGDGCPNICGWGNNELEYYTDRPDNLFFQDGKLVILAQKESYGGKQYTSSKILTRGKKTFKYGRIDIRAKLPKGKGIWPALWLLPQNNVFGGWPRSGEIDLMELVGHEPNKVYGTLHFGPGPGSQQISRGYTLPSGTFHDEFHVFSVEWKQDEIKWFVDGNLFSTARKADVGVNNWPFNEEFYLIFNLAVGGNWPGNPDASTYLPQWMVVDYIRVYQ</sequence>
<dbReference type="PANTHER" id="PTHR10963">
    <property type="entry name" value="GLYCOSYL HYDROLASE-RELATED"/>
    <property type="match status" value="1"/>
</dbReference>
<dbReference type="Proteomes" id="UP001501725">
    <property type="component" value="Unassembled WGS sequence"/>
</dbReference>
<feature type="domain" description="GH16" evidence="5">
    <location>
        <begin position="156"/>
        <end position="399"/>
    </location>
</feature>
<keyword evidence="7" id="KW-1185">Reference proteome</keyword>
<comment type="caution">
    <text evidence="6">The sequence shown here is derived from an EMBL/GenBank/DDBJ whole genome shotgun (WGS) entry which is preliminary data.</text>
</comment>